<dbReference type="InterPro" id="IPR036412">
    <property type="entry name" value="HAD-like_sf"/>
</dbReference>
<dbReference type="EC" id="3.6.1.1" evidence="1"/>
<reference evidence="1 2" key="1">
    <citation type="submission" date="2024-09" db="EMBL/GenBank/DDBJ databases">
        <authorList>
            <person name="Sun Q."/>
            <person name="Mori K."/>
        </authorList>
    </citation>
    <scope>NUCLEOTIDE SEQUENCE [LARGE SCALE GENOMIC DNA]</scope>
    <source>
        <strain evidence="1 2">CCM 7759</strain>
    </source>
</reference>
<name>A0ABV6DGW0_9BACL</name>
<dbReference type="SFLD" id="SFLDG01135">
    <property type="entry name" value="C1.5.6:_HAD__Beta-PGM__Phospha"/>
    <property type="match status" value="1"/>
</dbReference>
<dbReference type="PANTHER" id="PTHR43434:SF26">
    <property type="entry name" value="PYROPHOSPHATASE PPAX"/>
    <property type="match status" value="1"/>
</dbReference>
<dbReference type="NCBIfam" id="NF009804">
    <property type="entry name" value="PRK13288.1"/>
    <property type="match status" value="1"/>
</dbReference>
<gene>
    <name evidence="1" type="primary">ppaX</name>
    <name evidence="1" type="ORF">ACFFK0_05300</name>
</gene>
<dbReference type="SFLD" id="SFLDG01129">
    <property type="entry name" value="C1.5:_HAD__Beta-PGM__Phosphata"/>
    <property type="match status" value="1"/>
</dbReference>
<dbReference type="Gene3D" id="1.10.150.240">
    <property type="entry name" value="Putative phosphatase, domain 2"/>
    <property type="match status" value="1"/>
</dbReference>
<keyword evidence="1" id="KW-0378">Hydrolase</keyword>
<dbReference type="EMBL" id="JBHLWN010000023">
    <property type="protein sequence ID" value="MFC0211876.1"/>
    <property type="molecule type" value="Genomic_DNA"/>
</dbReference>
<sequence>MITTVLFDLDGTIVDTNELIIQSFLHALEGITPEPLTREHIIPNMGRPLTEQMVMFSGREDVEDIVKKYRSFNVSKHDELVREFPHVREVMAELRSRGLRMGIVTSKIRMTTEMGLKLCGLWDLVETVVTVDDVTKPKPDPEGIHKALAALGGAKPETALMVGDSHYDIEAAQRAGVGAVGVKWSLKGEAYLRQFKPDYLIDDMRQLLDIVEGKPAGKLGGQTVVPEERMSP</sequence>
<dbReference type="Gene3D" id="3.40.50.1000">
    <property type="entry name" value="HAD superfamily/HAD-like"/>
    <property type="match status" value="1"/>
</dbReference>
<dbReference type="NCBIfam" id="TIGR01549">
    <property type="entry name" value="HAD-SF-IA-v1"/>
    <property type="match status" value="1"/>
</dbReference>
<accession>A0ABV6DGW0</accession>
<dbReference type="InterPro" id="IPR041492">
    <property type="entry name" value="HAD_2"/>
</dbReference>
<dbReference type="GO" id="GO:0004427">
    <property type="term" value="F:inorganic diphosphate phosphatase activity"/>
    <property type="evidence" value="ECO:0007669"/>
    <property type="project" value="UniProtKB-EC"/>
</dbReference>
<dbReference type="InterPro" id="IPR050155">
    <property type="entry name" value="HAD-like_hydrolase_sf"/>
</dbReference>
<comment type="caution">
    <text evidence="1">The sequence shown here is derived from an EMBL/GenBank/DDBJ whole genome shotgun (WGS) entry which is preliminary data.</text>
</comment>
<evidence type="ECO:0000313" key="1">
    <source>
        <dbReference type="EMBL" id="MFC0211876.1"/>
    </source>
</evidence>
<evidence type="ECO:0000313" key="2">
    <source>
        <dbReference type="Proteomes" id="UP001589776"/>
    </source>
</evidence>
<dbReference type="PANTHER" id="PTHR43434">
    <property type="entry name" value="PHOSPHOGLYCOLATE PHOSPHATASE"/>
    <property type="match status" value="1"/>
</dbReference>
<dbReference type="InterPro" id="IPR006439">
    <property type="entry name" value="HAD-SF_hydro_IA"/>
</dbReference>
<dbReference type="InterPro" id="IPR023198">
    <property type="entry name" value="PGP-like_dom2"/>
</dbReference>
<dbReference type="SFLD" id="SFLDS00003">
    <property type="entry name" value="Haloacid_Dehalogenase"/>
    <property type="match status" value="1"/>
</dbReference>
<keyword evidence="2" id="KW-1185">Reference proteome</keyword>
<dbReference type="NCBIfam" id="TIGR01509">
    <property type="entry name" value="HAD-SF-IA-v3"/>
    <property type="match status" value="1"/>
</dbReference>
<organism evidence="1 2">
    <name type="scientific">Paenibacillus chartarius</name>
    <dbReference type="NCBI Taxonomy" id="747481"/>
    <lineage>
        <taxon>Bacteria</taxon>
        <taxon>Bacillati</taxon>
        <taxon>Bacillota</taxon>
        <taxon>Bacilli</taxon>
        <taxon>Bacillales</taxon>
        <taxon>Paenibacillaceae</taxon>
        <taxon>Paenibacillus</taxon>
    </lineage>
</organism>
<dbReference type="SUPFAM" id="SSF56784">
    <property type="entry name" value="HAD-like"/>
    <property type="match status" value="1"/>
</dbReference>
<dbReference type="PRINTS" id="PR00413">
    <property type="entry name" value="HADHALOGNASE"/>
</dbReference>
<proteinExistence type="predicted"/>
<dbReference type="Pfam" id="PF13419">
    <property type="entry name" value="HAD_2"/>
    <property type="match status" value="1"/>
</dbReference>
<dbReference type="Proteomes" id="UP001589776">
    <property type="component" value="Unassembled WGS sequence"/>
</dbReference>
<dbReference type="InterPro" id="IPR023214">
    <property type="entry name" value="HAD_sf"/>
</dbReference>
<protein>
    <submittedName>
        <fullName evidence="1">Pyrophosphatase PpaX</fullName>
        <ecNumber evidence="1">3.6.1.1</ecNumber>
    </submittedName>
</protein>
<dbReference type="RefSeq" id="WP_377468899.1">
    <property type="nucleotide sequence ID" value="NZ_JBHLWN010000023.1"/>
</dbReference>